<proteinExistence type="predicted"/>
<name>K2RFR2_MACPH</name>
<keyword evidence="1" id="KW-0812">Transmembrane</keyword>
<evidence type="ECO:0000313" key="3">
    <source>
        <dbReference type="Proteomes" id="UP000007129"/>
    </source>
</evidence>
<keyword evidence="1" id="KW-1133">Transmembrane helix</keyword>
<sequence length="285" mass="32350">MKDSYKLRPMLWLSGVQFILSSLVLAMNSPARVFVRKHPGPDVLLHGSKTQHRKLMNSTFILHLWSIELACGFGLCGIFLFAILLGFICRYGWEPLTRKVRNPSGVTGTSRRDDPMSNPNHLVHSSRKMIFFHPRVIISTCLLTNLFFGAAAAIAVFISYGTSDHFDLQELYGGQHLGSFNLETYICEILLWAVEDKMVDPVNGPLYNERCVLARGARWMTLLSALFTVFQFFFCVWMLDNVTRPKPLYAVSHEHRKTADLSTRSQSSTSPGQKFPEVARVAERF</sequence>
<comment type="caution">
    <text evidence="2">The sequence shown here is derived from an EMBL/GenBank/DDBJ whole genome shotgun (WGS) entry which is preliminary data.</text>
</comment>
<dbReference type="InParanoid" id="K2RFR2"/>
<accession>K2RFR2</accession>
<dbReference type="AlphaFoldDB" id="K2RFR2"/>
<dbReference type="EMBL" id="AHHD01000467">
    <property type="protein sequence ID" value="EKG11727.1"/>
    <property type="molecule type" value="Genomic_DNA"/>
</dbReference>
<dbReference type="OrthoDB" id="10500544at2759"/>
<feature type="transmembrane region" description="Helical" evidence="1">
    <location>
        <begin position="219"/>
        <end position="239"/>
    </location>
</feature>
<feature type="transmembrane region" description="Helical" evidence="1">
    <location>
        <begin position="136"/>
        <end position="160"/>
    </location>
</feature>
<dbReference type="VEuPathDB" id="FungiDB:MPH_11220"/>
<dbReference type="HOGENOM" id="CLU_976852_0_0_1"/>
<dbReference type="Proteomes" id="UP000007129">
    <property type="component" value="Unassembled WGS sequence"/>
</dbReference>
<protein>
    <submittedName>
        <fullName evidence="2">Uncharacterized protein</fullName>
    </submittedName>
</protein>
<organism evidence="2 3">
    <name type="scientific">Macrophomina phaseolina (strain MS6)</name>
    <name type="common">Charcoal rot fungus</name>
    <dbReference type="NCBI Taxonomy" id="1126212"/>
    <lineage>
        <taxon>Eukaryota</taxon>
        <taxon>Fungi</taxon>
        <taxon>Dikarya</taxon>
        <taxon>Ascomycota</taxon>
        <taxon>Pezizomycotina</taxon>
        <taxon>Dothideomycetes</taxon>
        <taxon>Dothideomycetes incertae sedis</taxon>
        <taxon>Botryosphaeriales</taxon>
        <taxon>Botryosphaeriaceae</taxon>
        <taxon>Macrophomina</taxon>
    </lineage>
</organism>
<evidence type="ECO:0000256" key="1">
    <source>
        <dbReference type="SAM" id="Phobius"/>
    </source>
</evidence>
<feature type="transmembrane region" description="Helical" evidence="1">
    <location>
        <begin position="64"/>
        <end position="89"/>
    </location>
</feature>
<evidence type="ECO:0000313" key="2">
    <source>
        <dbReference type="EMBL" id="EKG11727.1"/>
    </source>
</evidence>
<keyword evidence="1" id="KW-0472">Membrane</keyword>
<gene>
    <name evidence="2" type="ORF">MPH_11220</name>
</gene>
<reference evidence="2 3" key="1">
    <citation type="journal article" date="2012" name="BMC Genomics">
        <title>Tools to kill: Genome of one of the most destructive plant pathogenic fungi Macrophomina phaseolina.</title>
        <authorList>
            <person name="Islam M.S."/>
            <person name="Haque M.S."/>
            <person name="Islam M.M."/>
            <person name="Emdad E.M."/>
            <person name="Halim A."/>
            <person name="Hossen Q.M.M."/>
            <person name="Hossain M.Z."/>
            <person name="Ahmed B."/>
            <person name="Rahim S."/>
            <person name="Rahman M.S."/>
            <person name="Alam M.M."/>
            <person name="Hou S."/>
            <person name="Wan X."/>
            <person name="Saito J.A."/>
            <person name="Alam M."/>
        </authorList>
    </citation>
    <scope>NUCLEOTIDE SEQUENCE [LARGE SCALE GENOMIC DNA]</scope>
    <source>
        <strain evidence="2 3">MS6</strain>
    </source>
</reference>